<dbReference type="EMBL" id="UINC01000613">
    <property type="protein sequence ID" value="SUZ58346.1"/>
    <property type="molecule type" value="Genomic_DNA"/>
</dbReference>
<sequence>MIANNWDEAKKQVDDWKLSGQKIVFTNGCFDILHRGHVEYLTEAKACGDKLVTALNSDSSVRSLKGEARPIQSQEDRAVILDALESVDLVVIFDQETPAKIIKTLLPNVLVKGGDYTPDTIVGADIVTENGGEVKVIPFRSGQSTSGIVEKIIKL</sequence>
<evidence type="ECO:0000256" key="1">
    <source>
        <dbReference type="ARBA" id="ARBA00012519"/>
    </source>
</evidence>
<evidence type="ECO:0000256" key="4">
    <source>
        <dbReference type="ARBA" id="ARBA00022741"/>
    </source>
</evidence>
<comment type="catalytic activity">
    <reaction evidence="7">
        <text>D-glycero-beta-D-manno-heptose 1-phosphate + ATP + H(+) = ADP-D-glycero-beta-D-manno-heptose + diphosphate</text>
        <dbReference type="Rhea" id="RHEA:27465"/>
        <dbReference type="ChEBI" id="CHEBI:15378"/>
        <dbReference type="ChEBI" id="CHEBI:30616"/>
        <dbReference type="ChEBI" id="CHEBI:33019"/>
        <dbReference type="ChEBI" id="CHEBI:59967"/>
        <dbReference type="ChEBI" id="CHEBI:61593"/>
        <dbReference type="EC" id="2.7.7.70"/>
    </reaction>
</comment>
<dbReference type="GO" id="GO:0005975">
    <property type="term" value="P:carbohydrate metabolic process"/>
    <property type="evidence" value="ECO:0007669"/>
    <property type="project" value="InterPro"/>
</dbReference>
<keyword evidence="4" id="KW-0547">Nucleotide-binding</keyword>
<dbReference type="GO" id="GO:0005524">
    <property type="term" value="F:ATP binding"/>
    <property type="evidence" value="ECO:0007669"/>
    <property type="project" value="UniProtKB-KW"/>
</dbReference>
<keyword evidence="5" id="KW-0067">ATP-binding</keyword>
<dbReference type="GO" id="GO:0016773">
    <property type="term" value="F:phosphotransferase activity, alcohol group as acceptor"/>
    <property type="evidence" value="ECO:0007669"/>
    <property type="project" value="InterPro"/>
</dbReference>
<dbReference type="GO" id="GO:0016779">
    <property type="term" value="F:nucleotidyltransferase activity"/>
    <property type="evidence" value="ECO:0007669"/>
    <property type="project" value="UniProtKB-KW"/>
</dbReference>
<dbReference type="PANTHER" id="PTHR43793">
    <property type="entry name" value="FAD SYNTHASE"/>
    <property type="match status" value="1"/>
</dbReference>
<evidence type="ECO:0000256" key="6">
    <source>
        <dbReference type="ARBA" id="ARBA00023277"/>
    </source>
</evidence>
<dbReference type="InterPro" id="IPR050385">
    <property type="entry name" value="Archaeal_FAD_synthase"/>
</dbReference>
<dbReference type="EC" id="2.7.7.70" evidence="1"/>
<dbReference type="InterPro" id="IPR011914">
    <property type="entry name" value="RfaE_dom_II"/>
</dbReference>
<dbReference type="InterPro" id="IPR004821">
    <property type="entry name" value="Cyt_trans-like"/>
</dbReference>
<dbReference type="Pfam" id="PF01467">
    <property type="entry name" value="CTP_transf_like"/>
    <property type="match status" value="1"/>
</dbReference>
<accession>A0A381NUQ7</accession>
<evidence type="ECO:0000313" key="9">
    <source>
        <dbReference type="EMBL" id="SUZ58346.1"/>
    </source>
</evidence>
<dbReference type="SUPFAM" id="SSF52374">
    <property type="entry name" value="Nucleotidylyl transferase"/>
    <property type="match status" value="1"/>
</dbReference>
<protein>
    <recommendedName>
        <fullName evidence="1">D-glycero-beta-D-manno-heptose 1-phosphate adenylyltransferase</fullName>
        <ecNumber evidence="1">2.7.7.70</ecNumber>
    </recommendedName>
</protein>
<dbReference type="NCBIfam" id="TIGR00125">
    <property type="entry name" value="cyt_tran_rel"/>
    <property type="match status" value="1"/>
</dbReference>
<evidence type="ECO:0000259" key="8">
    <source>
        <dbReference type="Pfam" id="PF01467"/>
    </source>
</evidence>
<keyword evidence="6" id="KW-0119">Carbohydrate metabolism</keyword>
<dbReference type="NCBIfam" id="TIGR02199">
    <property type="entry name" value="rfaE_dom_II"/>
    <property type="match status" value="1"/>
</dbReference>
<feature type="domain" description="Cytidyltransferase-like" evidence="8">
    <location>
        <begin position="25"/>
        <end position="120"/>
    </location>
</feature>
<keyword evidence="2" id="KW-0808">Transferase</keyword>
<organism evidence="9">
    <name type="scientific">marine metagenome</name>
    <dbReference type="NCBI Taxonomy" id="408172"/>
    <lineage>
        <taxon>unclassified sequences</taxon>
        <taxon>metagenomes</taxon>
        <taxon>ecological metagenomes</taxon>
    </lineage>
</organism>
<dbReference type="PANTHER" id="PTHR43793:SF2">
    <property type="entry name" value="BIFUNCTIONAL PROTEIN HLDE"/>
    <property type="match status" value="1"/>
</dbReference>
<name>A0A381NUQ7_9ZZZZ</name>
<dbReference type="AlphaFoldDB" id="A0A381NUQ7"/>
<evidence type="ECO:0000256" key="7">
    <source>
        <dbReference type="ARBA" id="ARBA00047428"/>
    </source>
</evidence>
<reference evidence="9" key="1">
    <citation type="submission" date="2018-05" db="EMBL/GenBank/DDBJ databases">
        <authorList>
            <person name="Lanie J.A."/>
            <person name="Ng W.-L."/>
            <person name="Kazmierczak K.M."/>
            <person name="Andrzejewski T.M."/>
            <person name="Davidsen T.M."/>
            <person name="Wayne K.J."/>
            <person name="Tettelin H."/>
            <person name="Glass J.I."/>
            <person name="Rusch D."/>
            <person name="Podicherti R."/>
            <person name="Tsui H.-C.T."/>
            <person name="Winkler M.E."/>
        </authorList>
    </citation>
    <scope>NUCLEOTIDE SEQUENCE</scope>
</reference>
<evidence type="ECO:0000256" key="5">
    <source>
        <dbReference type="ARBA" id="ARBA00022840"/>
    </source>
</evidence>
<evidence type="ECO:0000256" key="2">
    <source>
        <dbReference type="ARBA" id="ARBA00022679"/>
    </source>
</evidence>
<dbReference type="InterPro" id="IPR014729">
    <property type="entry name" value="Rossmann-like_a/b/a_fold"/>
</dbReference>
<keyword evidence="3" id="KW-0548">Nucleotidyltransferase</keyword>
<gene>
    <name evidence="9" type="ORF">METZ01_LOCUS11200</name>
</gene>
<proteinExistence type="predicted"/>
<dbReference type="Gene3D" id="3.40.50.620">
    <property type="entry name" value="HUPs"/>
    <property type="match status" value="1"/>
</dbReference>
<evidence type="ECO:0000256" key="3">
    <source>
        <dbReference type="ARBA" id="ARBA00022695"/>
    </source>
</evidence>